<name>A7I9V0_METB6</name>
<dbReference type="AlphaFoldDB" id="A7I9V0"/>
<dbReference type="InterPro" id="IPR049939">
    <property type="entry name" value="NifE-like"/>
</dbReference>
<dbReference type="EC" id="1.18.6.1" evidence="2"/>
<dbReference type="EMBL" id="CP000780">
    <property type="protein sequence ID" value="ABS56511.1"/>
    <property type="molecule type" value="Genomic_DNA"/>
</dbReference>
<dbReference type="InterPro" id="IPR000510">
    <property type="entry name" value="Nase/OxRdtase_comp1"/>
</dbReference>
<dbReference type="STRING" id="456442.Mboo_1997"/>
<dbReference type="GeneID" id="5410421"/>
<accession>A7I9V0</accession>
<dbReference type="OrthoDB" id="61861at2157"/>
<evidence type="ECO:0000313" key="3">
    <source>
        <dbReference type="Proteomes" id="UP000002408"/>
    </source>
</evidence>
<dbReference type="KEGG" id="mbn:Mboo_1997"/>
<dbReference type="RefSeq" id="WP_012107566.1">
    <property type="nucleotide sequence ID" value="NC_009712.1"/>
</dbReference>
<dbReference type="GO" id="GO:0016163">
    <property type="term" value="F:nitrogenase activity"/>
    <property type="evidence" value="ECO:0007669"/>
    <property type="project" value="UniProtKB-EC"/>
</dbReference>
<sequence length="452" mass="49751">MAETGIENESSGDDIHDIQEAPRYSCSLAGAYASTLGVYGAVPVLHSGGGCGVAQLFGQFYTSGESAPGVQGGTGTPCTSLVEQHVIFGGEDRLRKLIRSTTELMDGSLFVVITGCVPSLIGDDVESVVREFKEETKNRIPIIYVNAPGFSGNTYKGYELFLNAVIDQYLVPIKKKKRTINILGVVPFQHVFWKGDLEILKNTFAKIGVEVNTIFTEFDGPEKLKRIPAAELNLVLNPWLGHSIAERLEEKFGTPYVTFPSVPVGPQQTTALLGIVAEKLGIPEKKVKEVVAAEERRAYRNVEYFGDALIIGMPHSYTAVVGDSATAIGITKYIANEVGYLPDITIITDNPPEEKRPEILRELYEHIDCVVKPEIFFESDTHKIRQLLKGRSFLVLLASSLEKYITDEFNDALHLSVSFPINDRMIIDHSYAGYRGGIVLMEDIITKFTGPL</sequence>
<dbReference type="HOGENOM" id="CLU_025876_4_0_2"/>
<dbReference type="SUPFAM" id="SSF53807">
    <property type="entry name" value="Helical backbone' metal receptor"/>
    <property type="match status" value="1"/>
</dbReference>
<feature type="domain" description="Nitrogenase/oxidoreductase component 1" evidence="1">
    <location>
        <begin position="26"/>
        <end position="447"/>
    </location>
</feature>
<dbReference type="Proteomes" id="UP000002408">
    <property type="component" value="Chromosome"/>
</dbReference>
<dbReference type="Pfam" id="PF00148">
    <property type="entry name" value="Oxidored_nitro"/>
    <property type="match status" value="1"/>
</dbReference>
<keyword evidence="2" id="KW-0560">Oxidoreductase</keyword>
<dbReference type="Gene3D" id="3.40.50.1980">
    <property type="entry name" value="Nitrogenase molybdenum iron protein domain"/>
    <property type="match status" value="3"/>
</dbReference>
<dbReference type="PANTHER" id="PTHR42956">
    <property type="entry name" value="NITROGENASE IRON-MOLYBDENUM COFACTOR BIOSYNTHESIS PROTEIN NIFE"/>
    <property type="match status" value="1"/>
</dbReference>
<dbReference type="eggNOG" id="arCOG00598">
    <property type="taxonomic scope" value="Archaea"/>
</dbReference>
<evidence type="ECO:0000259" key="1">
    <source>
        <dbReference type="Pfam" id="PF00148"/>
    </source>
</evidence>
<evidence type="ECO:0000313" key="2">
    <source>
        <dbReference type="EMBL" id="ABS56511.1"/>
    </source>
</evidence>
<gene>
    <name evidence="2" type="ordered locus">Mboo_1997</name>
</gene>
<dbReference type="PANTHER" id="PTHR42956:SF1">
    <property type="entry name" value="NITROGENASE IRON-MOLYBDENUM COFACTOR BIOSYNTHESIS PROTEIN NIFE"/>
    <property type="match status" value="1"/>
</dbReference>
<protein>
    <submittedName>
        <fullName evidence="2">Nitrogenase</fullName>
        <ecNumber evidence="2">1.18.6.1</ecNumber>
    </submittedName>
</protein>
<proteinExistence type="predicted"/>
<reference evidence="3" key="1">
    <citation type="journal article" date="2015" name="Microbiology">
        <title>Genome of Methanoregula boonei 6A8 reveals adaptations to oligotrophic peatland environments.</title>
        <authorList>
            <person name="Braeuer S."/>
            <person name="Cadillo-Quiroz H."/>
            <person name="Kyrpides N."/>
            <person name="Woyke T."/>
            <person name="Goodwin L."/>
            <person name="Detter C."/>
            <person name="Podell S."/>
            <person name="Yavitt J.B."/>
            <person name="Zinder S.H."/>
        </authorList>
    </citation>
    <scope>NUCLEOTIDE SEQUENCE [LARGE SCALE GENOMIC DNA]</scope>
    <source>
        <strain evidence="3">DSM 21154 / JCM 14090 / 6A8</strain>
    </source>
</reference>
<organism evidence="2 3">
    <name type="scientific">Methanoregula boonei (strain DSM 21154 / JCM 14090 / 6A8)</name>
    <dbReference type="NCBI Taxonomy" id="456442"/>
    <lineage>
        <taxon>Archaea</taxon>
        <taxon>Methanobacteriati</taxon>
        <taxon>Methanobacteriota</taxon>
        <taxon>Stenosarchaea group</taxon>
        <taxon>Methanomicrobia</taxon>
        <taxon>Methanomicrobiales</taxon>
        <taxon>Methanoregulaceae</taxon>
        <taxon>Methanoregula</taxon>
    </lineage>
</organism>
<keyword evidence="3" id="KW-1185">Reference proteome</keyword>